<dbReference type="EMBL" id="JABAHY010000012">
    <property type="protein sequence ID" value="NLS10602.1"/>
    <property type="molecule type" value="Genomic_DNA"/>
</dbReference>
<dbReference type="EC" id="2.7.11.1" evidence="1"/>
<dbReference type="CDD" id="cd14014">
    <property type="entry name" value="STKc_PknB_like"/>
    <property type="match status" value="1"/>
</dbReference>
<evidence type="ECO:0000256" key="4">
    <source>
        <dbReference type="ARBA" id="ARBA00022741"/>
    </source>
</evidence>
<evidence type="ECO:0000256" key="6">
    <source>
        <dbReference type="ARBA" id="ARBA00022840"/>
    </source>
</evidence>
<accession>A0A7X8TKR6</accession>
<dbReference type="RefSeq" id="WP_168888089.1">
    <property type="nucleotide sequence ID" value="NZ_JABAHY010000012.1"/>
</dbReference>
<sequence length="408" mass="44760">MAQQLDHYRLEEIIGVGSFASVYRAVDERLDSTVVVKMLAENHSFNPEIRERFIAEGRSLRRVEGSHVVAIHDIGQSERQQPYLVLEYADRGTLQQRVADLWRTGWRATREDILAFARSLAAAVDSVHRAQLVHRDLSPGNILLTSKPSELIGNEASGLEDVQILREDERLVIADLGMCKDLAMNSGLTVSGGTAGFRPPEQDGPGVVDIRADIWAISGVVKWLAQEADLPKEFHKVIKRGMEPKPARRQRDAAAWLAEIEEALPLPEPEPQAVTSAEVAPAPQRRSLGVMGKAVIGVLLIAALALGAGLGYLFSPDDEEQWPATSEEGASLSISGPEEVEVGEEAVFTADVEDLESWVWWLPTGEHVAEEDEVSMVPTSPGSAEVILRARLTNGEELETRHTVRVTE</sequence>
<evidence type="ECO:0000256" key="8">
    <source>
        <dbReference type="SAM" id="MobiDB-lite"/>
    </source>
</evidence>
<dbReference type="GO" id="GO:0005524">
    <property type="term" value="F:ATP binding"/>
    <property type="evidence" value="ECO:0007669"/>
    <property type="project" value="UniProtKB-UniRule"/>
</dbReference>
<dbReference type="PROSITE" id="PS00107">
    <property type="entry name" value="PROTEIN_KINASE_ATP"/>
    <property type="match status" value="1"/>
</dbReference>
<keyword evidence="12" id="KW-1185">Reference proteome</keyword>
<keyword evidence="6 7" id="KW-0067">ATP-binding</keyword>
<evidence type="ECO:0000256" key="1">
    <source>
        <dbReference type="ARBA" id="ARBA00012513"/>
    </source>
</evidence>
<dbReference type="Proteomes" id="UP000523139">
    <property type="component" value="Unassembled WGS sequence"/>
</dbReference>
<dbReference type="PANTHER" id="PTHR43289:SF6">
    <property type="entry name" value="SERINE_THREONINE-PROTEIN KINASE NEKL-3"/>
    <property type="match status" value="1"/>
</dbReference>
<feature type="transmembrane region" description="Helical" evidence="9">
    <location>
        <begin position="294"/>
        <end position="314"/>
    </location>
</feature>
<dbReference type="InterPro" id="IPR011009">
    <property type="entry name" value="Kinase-like_dom_sf"/>
</dbReference>
<keyword evidence="9" id="KW-1133">Transmembrane helix</keyword>
<evidence type="ECO:0000256" key="3">
    <source>
        <dbReference type="ARBA" id="ARBA00022679"/>
    </source>
</evidence>
<proteinExistence type="predicted"/>
<evidence type="ECO:0000256" key="5">
    <source>
        <dbReference type="ARBA" id="ARBA00022777"/>
    </source>
</evidence>
<protein>
    <recommendedName>
        <fullName evidence="1">non-specific serine/threonine protein kinase</fullName>
        <ecNumber evidence="1">2.7.11.1</ecNumber>
    </recommendedName>
</protein>
<organism evidence="11 12">
    <name type="scientific">Nesterenkonia sedimenti</name>
    <dbReference type="NCBI Taxonomy" id="1463632"/>
    <lineage>
        <taxon>Bacteria</taxon>
        <taxon>Bacillati</taxon>
        <taxon>Actinomycetota</taxon>
        <taxon>Actinomycetes</taxon>
        <taxon>Micrococcales</taxon>
        <taxon>Micrococcaceae</taxon>
        <taxon>Nesterenkonia</taxon>
    </lineage>
</organism>
<gene>
    <name evidence="11" type="ORF">HGQ17_11495</name>
</gene>
<feature type="domain" description="Protein kinase" evidence="10">
    <location>
        <begin position="8"/>
        <end position="300"/>
    </location>
</feature>
<dbReference type="PANTHER" id="PTHR43289">
    <property type="entry name" value="MITOGEN-ACTIVATED PROTEIN KINASE KINASE KINASE 20-RELATED"/>
    <property type="match status" value="1"/>
</dbReference>
<dbReference type="PROSITE" id="PS50011">
    <property type="entry name" value="PROTEIN_KINASE_DOM"/>
    <property type="match status" value="1"/>
</dbReference>
<dbReference type="Gene3D" id="1.10.510.10">
    <property type="entry name" value="Transferase(Phosphotransferase) domain 1"/>
    <property type="match status" value="1"/>
</dbReference>
<dbReference type="InterPro" id="IPR017441">
    <property type="entry name" value="Protein_kinase_ATP_BS"/>
</dbReference>
<comment type="caution">
    <text evidence="11">The sequence shown here is derived from an EMBL/GenBank/DDBJ whole genome shotgun (WGS) entry which is preliminary data.</text>
</comment>
<evidence type="ECO:0000313" key="12">
    <source>
        <dbReference type="Proteomes" id="UP000523139"/>
    </source>
</evidence>
<keyword evidence="3" id="KW-0808">Transferase</keyword>
<dbReference type="InterPro" id="IPR000719">
    <property type="entry name" value="Prot_kinase_dom"/>
</dbReference>
<keyword evidence="4 7" id="KW-0547">Nucleotide-binding</keyword>
<keyword evidence="9" id="KW-0812">Transmembrane</keyword>
<dbReference type="GO" id="GO:0004674">
    <property type="term" value="F:protein serine/threonine kinase activity"/>
    <property type="evidence" value="ECO:0007669"/>
    <property type="project" value="UniProtKB-KW"/>
</dbReference>
<keyword evidence="9" id="KW-0472">Membrane</keyword>
<evidence type="ECO:0000256" key="7">
    <source>
        <dbReference type="PROSITE-ProRule" id="PRU10141"/>
    </source>
</evidence>
<dbReference type="AlphaFoldDB" id="A0A7X8TKR6"/>
<keyword evidence="5 11" id="KW-0418">Kinase</keyword>
<reference evidence="11 12" key="1">
    <citation type="submission" date="2020-04" db="EMBL/GenBank/DDBJ databases">
        <title>Nesterenkonia sp. nov., isolated from marine sediment.</title>
        <authorList>
            <person name="Zhang G."/>
        </authorList>
    </citation>
    <scope>NUCLEOTIDE SEQUENCE [LARGE SCALE GENOMIC DNA]</scope>
    <source>
        <strain evidence="11 12">MY13</strain>
    </source>
</reference>
<keyword evidence="2 11" id="KW-0723">Serine/threonine-protein kinase</keyword>
<evidence type="ECO:0000256" key="2">
    <source>
        <dbReference type="ARBA" id="ARBA00022527"/>
    </source>
</evidence>
<feature type="binding site" evidence="7">
    <location>
        <position position="37"/>
    </location>
    <ligand>
        <name>ATP</name>
        <dbReference type="ChEBI" id="CHEBI:30616"/>
    </ligand>
</feature>
<evidence type="ECO:0000313" key="11">
    <source>
        <dbReference type="EMBL" id="NLS10602.1"/>
    </source>
</evidence>
<dbReference type="Pfam" id="PF00069">
    <property type="entry name" value="Pkinase"/>
    <property type="match status" value="1"/>
</dbReference>
<name>A0A7X8TKR6_9MICC</name>
<evidence type="ECO:0000259" key="10">
    <source>
        <dbReference type="PROSITE" id="PS50011"/>
    </source>
</evidence>
<feature type="region of interest" description="Disordered" evidence="8">
    <location>
        <begin position="319"/>
        <end position="338"/>
    </location>
</feature>
<dbReference type="InterPro" id="IPR008266">
    <property type="entry name" value="Tyr_kinase_AS"/>
</dbReference>
<evidence type="ECO:0000256" key="9">
    <source>
        <dbReference type="SAM" id="Phobius"/>
    </source>
</evidence>
<dbReference type="SUPFAM" id="SSF56112">
    <property type="entry name" value="Protein kinase-like (PK-like)"/>
    <property type="match status" value="1"/>
</dbReference>
<dbReference type="PROSITE" id="PS00109">
    <property type="entry name" value="PROTEIN_KINASE_TYR"/>
    <property type="match status" value="1"/>
</dbReference>